<sequence>MAPDLGPAPLQSQMPNPPPPFGGVNLLEPIRRLFNDFGSRANTQHAVFTAGGLNLVKTAAIIAVNYMRDPVVWNRIRSINFDIRDEPRRLQDFHYQRTGITDYATVRYTQRWVRDWVTNARNDWRDDNDEDVIQFLALISTLLRHAEDLEFNYDELPN</sequence>
<dbReference type="Proteomes" id="UP001498421">
    <property type="component" value="Unassembled WGS sequence"/>
</dbReference>
<organism evidence="2 3">
    <name type="scientific">Neonectria magnoliae</name>
    <dbReference type="NCBI Taxonomy" id="2732573"/>
    <lineage>
        <taxon>Eukaryota</taxon>
        <taxon>Fungi</taxon>
        <taxon>Dikarya</taxon>
        <taxon>Ascomycota</taxon>
        <taxon>Pezizomycotina</taxon>
        <taxon>Sordariomycetes</taxon>
        <taxon>Hypocreomycetidae</taxon>
        <taxon>Hypocreales</taxon>
        <taxon>Nectriaceae</taxon>
        <taxon>Neonectria</taxon>
    </lineage>
</organism>
<proteinExistence type="predicted"/>
<comment type="caution">
    <text evidence="2">The sequence shown here is derived from an EMBL/GenBank/DDBJ whole genome shotgun (WGS) entry which is preliminary data.</text>
</comment>
<name>A0ABR1HRB0_9HYPO</name>
<reference evidence="2 3" key="1">
    <citation type="journal article" date="2025" name="Microbiol. Resour. Announc.">
        <title>Draft genome sequences for Neonectria magnoliae and Neonectria punicea, canker pathogens of Liriodendron tulipifera and Acer saccharum in West Virginia.</title>
        <authorList>
            <person name="Petronek H.M."/>
            <person name="Kasson M.T."/>
            <person name="Metheny A.M."/>
            <person name="Stauder C.M."/>
            <person name="Lovett B."/>
            <person name="Lynch S.C."/>
            <person name="Garnas J.R."/>
            <person name="Kasson L.R."/>
            <person name="Stajich J.E."/>
        </authorList>
    </citation>
    <scope>NUCLEOTIDE SEQUENCE [LARGE SCALE GENOMIC DNA]</scope>
    <source>
        <strain evidence="2 3">NRRL 64651</strain>
    </source>
</reference>
<gene>
    <name evidence="2" type="ORF">QQZ08_009258</name>
</gene>
<evidence type="ECO:0000313" key="2">
    <source>
        <dbReference type="EMBL" id="KAK7423091.1"/>
    </source>
</evidence>
<dbReference type="EMBL" id="JAZAVK010000102">
    <property type="protein sequence ID" value="KAK7423091.1"/>
    <property type="molecule type" value="Genomic_DNA"/>
</dbReference>
<evidence type="ECO:0000256" key="1">
    <source>
        <dbReference type="SAM" id="MobiDB-lite"/>
    </source>
</evidence>
<feature type="region of interest" description="Disordered" evidence="1">
    <location>
        <begin position="1"/>
        <end position="21"/>
    </location>
</feature>
<protein>
    <submittedName>
        <fullName evidence="2">Uncharacterized protein</fullName>
    </submittedName>
</protein>
<keyword evidence="3" id="KW-1185">Reference proteome</keyword>
<evidence type="ECO:0000313" key="3">
    <source>
        <dbReference type="Proteomes" id="UP001498421"/>
    </source>
</evidence>
<accession>A0ABR1HRB0</accession>